<name>V6LRK2_9EUKA</name>
<gene>
    <name evidence="2" type="ORF">SS50377_12634</name>
</gene>
<feature type="region of interest" description="Disordered" evidence="1">
    <location>
        <begin position="465"/>
        <end position="488"/>
    </location>
</feature>
<evidence type="ECO:0000256" key="1">
    <source>
        <dbReference type="SAM" id="MobiDB-lite"/>
    </source>
</evidence>
<proteinExistence type="predicted"/>
<feature type="compositionally biased region" description="Basic and acidic residues" evidence="1">
    <location>
        <begin position="472"/>
        <end position="482"/>
    </location>
</feature>
<reference evidence="2" key="1">
    <citation type="journal article" date="2014" name="PLoS Genet.">
        <title>The Genome of Spironucleus salmonicida Highlights a Fish Pathogen Adapted to Fluctuating Environments.</title>
        <authorList>
            <person name="Xu F."/>
            <person name="Jerlstrom-Hultqvist J."/>
            <person name="Einarsson E."/>
            <person name="Astvaldsson A."/>
            <person name="Svard S.G."/>
            <person name="Andersson J.O."/>
        </authorList>
    </citation>
    <scope>NUCLEOTIDE SEQUENCE</scope>
</reference>
<protein>
    <submittedName>
        <fullName evidence="2">Uncharacterized protein</fullName>
    </submittedName>
</protein>
<feature type="compositionally biased region" description="Basic and acidic residues" evidence="1">
    <location>
        <begin position="419"/>
        <end position="430"/>
    </location>
</feature>
<feature type="region of interest" description="Disordered" evidence="1">
    <location>
        <begin position="526"/>
        <end position="551"/>
    </location>
</feature>
<feature type="region of interest" description="Disordered" evidence="1">
    <location>
        <begin position="351"/>
        <end position="385"/>
    </location>
</feature>
<dbReference type="EMBL" id="KI546045">
    <property type="protein sequence ID" value="EST47287.1"/>
    <property type="molecule type" value="Genomic_DNA"/>
</dbReference>
<dbReference type="VEuPathDB" id="GiardiaDB:SS50377_25958"/>
<sequence>MSLAVTFIPVDFTIFTSPRLQHYKQNLRAIRAKYVVKGQVLQQKIRPREPLTQEELQSLRLNERMIEKYPTTDLFLNQLQQDCETQIVFLCIGEDSRMVLSSTSFPHILISGPLLSSVVGKQLQNVDFQQILAILQPQKQTFWPVKFSKTSFQESQIDNDDGVVLENVNFTQVQGVKTVNSLEVLSQIVDVLLAQFPAKFQQFVYHFTAILVFHSKFEEIQNYAICVNFHTVCPQEIAQHFGIPHMDILDVRNSTLNTIFIKLNQRANSGDILQKVAEKSHIKPYLTKSYPANACDLLIPVASLDSEVPRRFCSQNRKLVQNEAVYHITNNIYQIEENKITVKEKSSVLLRAAGQQQPARKTREPEGLPAHQLRRDSQQGREGPAAGLAALAEHNGAIAGRVQDRGAPGADPARQGVRGRPDPRAHAAAEGHADLAPALLGPAQPLRAGRGPHPAVQQLLHPALQQPGAGAGHDRQLEREVGQKPPDLGRALQRRRGQRGCGPVLQASGPALPAVLLPELQGQVPRERVPGGADGQGAGRDDANPVQGRGGRRRGLLHAEAAGRAGPDQDQLRVRGKLGFVYRQLGDSGQVGVSFLVLSAAERGAKYYNVHPGAIVG</sequence>
<organism evidence="2">
    <name type="scientific">Spironucleus salmonicida</name>
    <dbReference type="NCBI Taxonomy" id="348837"/>
    <lineage>
        <taxon>Eukaryota</taxon>
        <taxon>Metamonada</taxon>
        <taxon>Diplomonadida</taxon>
        <taxon>Hexamitidae</taxon>
        <taxon>Hexamitinae</taxon>
        <taxon>Spironucleus</taxon>
    </lineage>
</organism>
<dbReference type="AlphaFoldDB" id="V6LRK2"/>
<accession>V6LRK2</accession>
<evidence type="ECO:0000313" key="2">
    <source>
        <dbReference type="EMBL" id="EST47287.1"/>
    </source>
</evidence>
<feature type="region of interest" description="Disordered" evidence="1">
    <location>
        <begin position="401"/>
        <end position="430"/>
    </location>
</feature>